<keyword evidence="1" id="KW-0812">Transmembrane</keyword>
<sequence length="190" mass="21906">RIPLAADGDDELDRLKARLVAKGYTQIYGLDYCDTFSLVVKITIVRLFLAMIVICHWPLYQLDVKNTFLHDNLEEEIYMEQPLGFIARGSVDKNFLAKKVGGNLISQKSKKQNIIARSSAEAEYRSMALVTCELVWIKQLLQELKFCEVQPMKLYCDNQGALHIASNLVFHERTKHIEVDFHFVREKLLS</sequence>
<dbReference type="CDD" id="cd09272">
    <property type="entry name" value="RNase_HI_RT_Ty1"/>
    <property type="match status" value="1"/>
</dbReference>
<feature type="domain" description="Reverse transcriptase Ty1/copia-type" evidence="2">
    <location>
        <begin position="13"/>
        <end position="95"/>
    </location>
</feature>
<evidence type="ECO:0000256" key="1">
    <source>
        <dbReference type="SAM" id="Phobius"/>
    </source>
</evidence>
<evidence type="ECO:0000313" key="3">
    <source>
        <dbReference type="EMBL" id="KYP44559.1"/>
    </source>
</evidence>
<accession>A0A151RPW7</accession>
<keyword evidence="1" id="KW-0472">Membrane</keyword>
<dbReference type="InterPro" id="IPR013103">
    <property type="entry name" value="RVT_2"/>
</dbReference>
<protein>
    <submittedName>
        <fullName evidence="3">Retrovirus-related Pol polyprotein from transposon TNT 1-94</fullName>
    </submittedName>
</protein>
<reference evidence="3" key="1">
    <citation type="journal article" date="2012" name="Nat. Biotechnol.">
        <title>Draft genome sequence of pigeonpea (Cajanus cajan), an orphan legume crop of resource-poor farmers.</title>
        <authorList>
            <person name="Varshney R.K."/>
            <person name="Chen W."/>
            <person name="Li Y."/>
            <person name="Bharti A.K."/>
            <person name="Saxena R.K."/>
            <person name="Schlueter J.A."/>
            <person name="Donoghue M.T."/>
            <person name="Azam S."/>
            <person name="Fan G."/>
            <person name="Whaley A.M."/>
            <person name="Farmer A.D."/>
            <person name="Sheridan J."/>
            <person name="Iwata A."/>
            <person name="Tuteja R."/>
            <person name="Penmetsa R.V."/>
            <person name="Wu W."/>
            <person name="Upadhyaya H.D."/>
            <person name="Yang S.P."/>
            <person name="Shah T."/>
            <person name="Saxena K.B."/>
            <person name="Michael T."/>
            <person name="McCombie W.R."/>
            <person name="Yang B."/>
            <person name="Zhang G."/>
            <person name="Yang H."/>
            <person name="Wang J."/>
            <person name="Spillane C."/>
            <person name="Cook D.R."/>
            <person name="May G.D."/>
            <person name="Xu X."/>
            <person name="Jackson S.A."/>
        </authorList>
    </citation>
    <scope>NUCLEOTIDE SEQUENCE [LARGE SCALE GENOMIC DNA]</scope>
</reference>
<dbReference type="Pfam" id="PF07727">
    <property type="entry name" value="RVT_2"/>
    <property type="match status" value="1"/>
</dbReference>
<dbReference type="Proteomes" id="UP000075243">
    <property type="component" value="Unassembled WGS sequence"/>
</dbReference>
<organism evidence="3 4">
    <name type="scientific">Cajanus cajan</name>
    <name type="common">Pigeon pea</name>
    <name type="synonym">Cajanus indicus</name>
    <dbReference type="NCBI Taxonomy" id="3821"/>
    <lineage>
        <taxon>Eukaryota</taxon>
        <taxon>Viridiplantae</taxon>
        <taxon>Streptophyta</taxon>
        <taxon>Embryophyta</taxon>
        <taxon>Tracheophyta</taxon>
        <taxon>Spermatophyta</taxon>
        <taxon>Magnoliopsida</taxon>
        <taxon>eudicotyledons</taxon>
        <taxon>Gunneridae</taxon>
        <taxon>Pentapetalae</taxon>
        <taxon>rosids</taxon>
        <taxon>fabids</taxon>
        <taxon>Fabales</taxon>
        <taxon>Fabaceae</taxon>
        <taxon>Papilionoideae</taxon>
        <taxon>50 kb inversion clade</taxon>
        <taxon>NPAAA clade</taxon>
        <taxon>indigoferoid/millettioid clade</taxon>
        <taxon>Phaseoleae</taxon>
        <taxon>Cajanus</taxon>
    </lineage>
</organism>
<dbReference type="PANTHER" id="PTHR11439:SF484">
    <property type="entry name" value="REVERSE TRANSCRIPTASE TY1_COPIA-TYPE DOMAIN-CONTAINING PROTEIN"/>
    <property type="match status" value="1"/>
</dbReference>
<gene>
    <name evidence="3" type="ORF">KK1_033906</name>
</gene>
<keyword evidence="4" id="KW-1185">Reference proteome</keyword>
<evidence type="ECO:0000313" key="4">
    <source>
        <dbReference type="Proteomes" id="UP000075243"/>
    </source>
</evidence>
<evidence type="ECO:0000259" key="2">
    <source>
        <dbReference type="Pfam" id="PF07727"/>
    </source>
</evidence>
<dbReference type="PANTHER" id="PTHR11439">
    <property type="entry name" value="GAG-POL-RELATED RETROTRANSPOSON"/>
    <property type="match status" value="1"/>
</dbReference>
<feature type="transmembrane region" description="Helical" evidence="1">
    <location>
        <begin position="38"/>
        <end position="60"/>
    </location>
</feature>
<dbReference type="AlphaFoldDB" id="A0A151RPW7"/>
<keyword evidence="1" id="KW-1133">Transmembrane helix</keyword>
<feature type="non-terminal residue" evidence="3">
    <location>
        <position position="1"/>
    </location>
</feature>
<proteinExistence type="predicted"/>
<dbReference type="Gramene" id="C.cajan_32347.t">
    <property type="protein sequence ID" value="C.cajan_32347.t"/>
    <property type="gene ID" value="C.cajan_32347"/>
</dbReference>
<name>A0A151RPW7_CAJCA</name>
<dbReference type="EMBL" id="KQ483621">
    <property type="protein sequence ID" value="KYP44559.1"/>
    <property type="molecule type" value="Genomic_DNA"/>
</dbReference>